<dbReference type="CDD" id="cd10417">
    <property type="entry name" value="SH2_SH2D7"/>
    <property type="match status" value="1"/>
</dbReference>
<evidence type="ECO:0000259" key="4">
    <source>
        <dbReference type="PROSITE" id="PS50001"/>
    </source>
</evidence>
<protein>
    <submittedName>
        <fullName evidence="5">SH2 domain-containing protein 7</fullName>
    </submittedName>
</protein>
<reference evidence="5 6" key="1">
    <citation type="submission" date="2013-11" db="EMBL/GenBank/DDBJ databases">
        <title>The Damaraland mole rat (Fukomys damarensis) genome and evolution of African mole rats.</title>
        <authorList>
            <person name="Gladyshev V.N."/>
            <person name="Fang X."/>
        </authorList>
    </citation>
    <scope>NUCLEOTIDE SEQUENCE [LARGE SCALE GENOMIC DNA]</scope>
    <source>
        <tissue evidence="5">Liver</tissue>
    </source>
</reference>
<dbReference type="PANTHER" id="PTHR14388:SF6">
    <property type="entry name" value="SH2 DOMAIN-CONTAINING PROTEIN 7"/>
    <property type="match status" value="1"/>
</dbReference>
<dbReference type="OrthoDB" id="6108017at2759"/>
<dbReference type="SMART" id="SM00252">
    <property type="entry name" value="SH2"/>
    <property type="match status" value="1"/>
</dbReference>
<dbReference type="eggNOG" id="ENOG502QUGN">
    <property type="taxonomic scope" value="Eukaryota"/>
</dbReference>
<dbReference type="Proteomes" id="UP000028990">
    <property type="component" value="Unassembled WGS sequence"/>
</dbReference>
<dbReference type="Gene3D" id="3.30.505.10">
    <property type="entry name" value="SH2 domain"/>
    <property type="match status" value="1"/>
</dbReference>
<evidence type="ECO:0000313" key="6">
    <source>
        <dbReference type="Proteomes" id="UP000028990"/>
    </source>
</evidence>
<sequence length="445" mass="49003">MEGSLEQPGPGRGPGDSQALAELQELALKWFMETQAPSILQNGALPPWFHGFVTRKQTEQLLCDKALGSFLIRLSDRAASYILSYRGSDRCRHFVINQLRNRRYLVSGDNLSHGTLAELVRHYQEVQLEPFGETLAAACPRTEDYDLYDAITLGLHQTNLGLQTLPATFPTTVPDRTASPRVPVKAQGSFLHTEKSVDPDPWNLAKEDSTKVRSRVPPLPERSTSLLDKSPATPGNIIYADLRKTSQAQLGLGTAVSSQACVPGREALQRLSDGDQDRPDDLGPILPRLSPDQGPKTLPTSWEPLLPPSSEAQGSWAATRRQGFQQLSHEALSCSQGSFADDLARATGLLQEACDTDDQEERAYEQIPACRGGPAKILPPRASPTYSTLSGPTNSAYERTSGTLELPERGNTYEQIPAARRKEPGRTQKPDKLRKLFFADKKHRF</sequence>
<dbReference type="Pfam" id="PF00017">
    <property type="entry name" value="SH2"/>
    <property type="match status" value="1"/>
</dbReference>
<feature type="compositionally biased region" description="Basic and acidic residues" evidence="3">
    <location>
        <begin position="272"/>
        <end position="281"/>
    </location>
</feature>
<proteinExistence type="predicted"/>
<dbReference type="InterPro" id="IPR035885">
    <property type="entry name" value="SH2D7_SH2"/>
</dbReference>
<feature type="region of interest" description="Disordered" evidence="3">
    <location>
        <begin position="385"/>
        <end position="435"/>
    </location>
</feature>
<feature type="compositionally biased region" description="Basic and acidic residues" evidence="3">
    <location>
        <begin position="420"/>
        <end position="435"/>
    </location>
</feature>
<feature type="compositionally biased region" description="Polar residues" evidence="3">
    <location>
        <begin position="385"/>
        <end position="403"/>
    </location>
</feature>
<dbReference type="GO" id="GO:0005737">
    <property type="term" value="C:cytoplasm"/>
    <property type="evidence" value="ECO:0007669"/>
    <property type="project" value="TreeGrafter"/>
</dbReference>
<evidence type="ECO:0000256" key="3">
    <source>
        <dbReference type="SAM" id="MobiDB-lite"/>
    </source>
</evidence>
<dbReference type="PROSITE" id="PS50001">
    <property type="entry name" value="SH2"/>
    <property type="match status" value="1"/>
</dbReference>
<name>A0A091DT34_FUKDA</name>
<keyword evidence="1 2" id="KW-0727">SH2 domain</keyword>
<evidence type="ECO:0000256" key="2">
    <source>
        <dbReference type="PROSITE-ProRule" id="PRU00191"/>
    </source>
</evidence>
<dbReference type="AlphaFoldDB" id="A0A091DT34"/>
<dbReference type="InterPro" id="IPR036860">
    <property type="entry name" value="SH2_dom_sf"/>
</dbReference>
<gene>
    <name evidence="5" type="ORF">H920_03306</name>
</gene>
<feature type="region of interest" description="Disordered" evidence="3">
    <location>
        <begin position="191"/>
        <end position="230"/>
    </location>
</feature>
<keyword evidence="6" id="KW-1185">Reference proteome</keyword>
<dbReference type="PANTHER" id="PTHR14388">
    <property type="entry name" value="T CELL-SPECIFIC ADAPTER PROTEIN TSAD"/>
    <property type="match status" value="1"/>
</dbReference>
<dbReference type="InterPro" id="IPR000980">
    <property type="entry name" value="SH2"/>
</dbReference>
<feature type="region of interest" description="Disordered" evidence="3">
    <location>
        <begin position="270"/>
        <end position="318"/>
    </location>
</feature>
<evidence type="ECO:0000256" key="1">
    <source>
        <dbReference type="ARBA" id="ARBA00022999"/>
    </source>
</evidence>
<dbReference type="STRING" id="885580.ENSFDAP00000002273"/>
<dbReference type="EMBL" id="KN121843">
    <property type="protein sequence ID" value="KFO35294.1"/>
    <property type="molecule type" value="Genomic_DNA"/>
</dbReference>
<organism evidence="5 6">
    <name type="scientific">Fukomys damarensis</name>
    <name type="common">Damaraland mole rat</name>
    <name type="synonym">Cryptomys damarensis</name>
    <dbReference type="NCBI Taxonomy" id="885580"/>
    <lineage>
        <taxon>Eukaryota</taxon>
        <taxon>Metazoa</taxon>
        <taxon>Chordata</taxon>
        <taxon>Craniata</taxon>
        <taxon>Vertebrata</taxon>
        <taxon>Euteleostomi</taxon>
        <taxon>Mammalia</taxon>
        <taxon>Eutheria</taxon>
        <taxon>Euarchontoglires</taxon>
        <taxon>Glires</taxon>
        <taxon>Rodentia</taxon>
        <taxon>Hystricomorpha</taxon>
        <taxon>Bathyergidae</taxon>
        <taxon>Fukomys</taxon>
    </lineage>
</organism>
<dbReference type="PRINTS" id="PR00401">
    <property type="entry name" value="SH2DOMAIN"/>
</dbReference>
<dbReference type="FunFam" id="3.30.505.10:FF:000059">
    <property type="entry name" value="hematopoietic SH2 domain-containing protein"/>
    <property type="match status" value="1"/>
</dbReference>
<feature type="domain" description="SH2" evidence="4">
    <location>
        <begin position="48"/>
        <end position="139"/>
    </location>
</feature>
<accession>A0A091DT34</accession>
<evidence type="ECO:0000313" key="5">
    <source>
        <dbReference type="EMBL" id="KFO35294.1"/>
    </source>
</evidence>
<dbReference type="SUPFAM" id="SSF55550">
    <property type="entry name" value="SH2 domain"/>
    <property type="match status" value="1"/>
</dbReference>